<evidence type="ECO:0008006" key="4">
    <source>
        <dbReference type="Google" id="ProtNLM"/>
    </source>
</evidence>
<dbReference type="AlphaFoldDB" id="A0A174LAX3"/>
<proteinExistence type="predicted"/>
<gene>
    <name evidence="2" type="ORF">ERS852491_04491</name>
</gene>
<dbReference type="PROSITE" id="PS51257">
    <property type="entry name" value="PROKAR_LIPOPROTEIN"/>
    <property type="match status" value="1"/>
</dbReference>
<dbReference type="EMBL" id="CYZU01000064">
    <property type="protein sequence ID" value="CUP18570.1"/>
    <property type="molecule type" value="Genomic_DNA"/>
</dbReference>
<name>A0A174LAX3_9FIRM</name>
<organism evidence="2 3">
    <name type="scientific">Faecalicatena contorta</name>
    <dbReference type="NCBI Taxonomy" id="39482"/>
    <lineage>
        <taxon>Bacteria</taxon>
        <taxon>Bacillati</taxon>
        <taxon>Bacillota</taxon>
        <taxon>Clostridia</taxon>
        <taxon>Lachnospirales</taxon>
        <taxon>Lachnospiraceae</taxon>
        <taxon>Faecalicatena</taxon>
    </lineage>
</organism>
<evidence type="ECO:0000256" key="1">
    <source>
        <dbReference type="SAM" id="SignalP"/>
    </source>
</evidence>
<dbReference type="Proteomes" id="UP000095544">
    <property type="component" value="Unassembled WGS sequence"/>
</dbReference>
<keyword evidence="1" id="KW-0732">Signal</keyword>
<feature type="chain" id="PRO_5038813764" description="DUF5105 domain-containing protein" evidence="1">
    <location>
        <begin position="22"/>
        <end position="220"/>
    </location>
</feature>
<dbReference type="RefSeq" id="WP_050638943.1">
    <property type="nucleotide sequence ID" value="NZ_CABKUE010000004.1"/>
</dbReference>
<reference evidence="2 3" key="1">
    <citation type="submission" date="2015-09" db="EMBL/GenBank/DDBJ databases">
        <authorList>
            <consortium name="Pathogen Informatics"/>
        </authorList>
    </citation>
    <scope>NUCLEOTIDE SEQUENCE [LARGE SCALE GENOMIC DNA]</scope>
    <source>
        <strain evidence="2 3">2789STDY5834876</strain>
    </source>
</reference>
<sequence>MSKKRKISAILLTAMTLLLLGGCGKKFDAAGYTQALLDVSYKNETDKYMELTGSSKEAAEKIFEKRMDITMEGFESLDFPDELEEKFRALFENLTKNVKYTVGEAVEDKEGNFTVVVSIEPVTLFDDTYDEFQKQAKDYATKVANEVMNGKEMPSDQDMQNSVYELYYDILKRAVDAGIQYGEVQKITVHVNKTEGDIYEIPEADMTAMDKAMISREVLE</sequence>
<accession>A0A174LAX3</accession>
<evidence type="ECO:0000313" key="3">
    <source>
        <dbReference type="Proteomes" id="UP000095544"/>
    </source>
</evidence>
<dbReference type="OrthoDB" id="1851535at2"/>
<evidence type="ECO:0000313" key="2">
    <source>
        <dbReference type="EMBL" id="CUP18570.1"/>
    </source>
</evidence>
<feature type="signal peptide" evidence="1">
    <location>
        <begin position="1"/>
        <end position="21"/>
    </location>
</feature>
<protein>
    <recommendedName>
        <fullName evidence="4">DUF5105 domain-containing protein</fullName>
    </recommendedName>
</protein>